<dbReference type="InterPro" id="IPR015943">
    <property type="entry name" value="WD40/YVTN_repeat-like_dom_sf"/>
</dbReference>
<sequence>MLVETAWASIVPRTEREILEGHTGPVRAVCAFESPAGVTLLASASQDGTMRIWDPATGRQLRVLHGHSGEVTTVLALTGVLVSAGQDGTVRTWDPDSGRQLLVLPGYRGGSRVEVCGEGLVASATDAGAALWDPATGRIRQVFPEADHAMSALQAQGRTLVATRCGKAGVGVWDLATGEQLWRHHPDVHTTSGVCAVTVGGRTLVASAGYDKEMDNGRARLWDPLTGELQLTIECGSLVERTLDRVCDVRPLDLDGRQVLLGIGQKTVRVWDPTTGALLQAFIAPSQWVESTCLLRLDGRPLLAISERYRGTIHLWDPATGQLVHSLTGERSPIEALCAFEHDGRTLLASADGHSRTVRIWDPQHTPPRARHRGHTDEVLGVWAVGGRLISVADQSVRIWDPTTGTPLHRRRGYLFGIADIVELTVAGAPLLAGAFSVYDAGTIRLWDPATGRQIRRLERRWEEGPSLLCPFTRDGRTLLAAGDEYDVRTWDPATGRLEQQSPCGADTTWLGRVVIDGHPAMVGRSRNHGLRIWDAEAAAWHPAPTGLHPADGDDGFAFMLRDRPLVAHAEKNGTVHIQDLLTGEPRCTLRGHTGNWITAITTMTVAARSYLVTSGGADRTVRLWDLDAGNCVLIIPVHHETLRAAPLADDLLAVAVPAGVLTYRLRATPS</sequence>
<dbReference type="Gene3D" id="2.130.10.10">
    <property type="entry name" value="YVTN repeat-like/Quinoprotein amine dehydrogenase"/>
    <property type="match status" value="4"/>
</dbReference>
<evidence type="ECO:0000256" key="3">
    <source>
        <dbReference type="PROSITE-ProRule" id="PRU00221"/>
    </source>
</evidence>
<dbReference type="PROSITE" id="PS50294">
    <property type="entry name" value="WD_REPEATS_REGION"/>
    <property type="match status" value="2"/>
</dbReference>
<dbReference type="Pfam" id="PF13360">
    <property type="entry name" value="PQQ_2"/>
    <property type="match status" value="1"/>
</dbReference>
<dbReference type="RefSeq" id="WP_084715444.1">
    <property type="nucleotide sequence ID" value="NZ_JBHEZZ010000003.1"/>
</dbReference>
<name>A0ABV6UIH5_9ACTN</name>
<dbReference type="SUPFAM" id="SSF50998">
    <property type="entry name" value="Quinoprotein alcohol dehydrogenase-like"/>
    <property type="match status" value="1"/>
</dbReference>
<evidence type="ECO:0000313" key="6">
    <source>
        <dbReference type="Proteomes" id="UP001592528"/>
    </source>
</evidence>
<dbReference type="SMART" id="SM00320">
    <property type="entry name" value="WD40"/>
    <property type="match status" value="9"/>
</dbReference>
<protein>
    <submittedName>
        <fullName evidence="5">WD40 repeat domain-containing protein</fullName>
    </submittedName>
</protein>
<feature type="repeat" description="WD" evidence="3">
    <location>
        <begin position="64"/>
        <end position="103"/>
    </location>
</feature>
<keyword evidence="6" id="KW-1185">Reference proteome</keyword>
<evidence type="ECO:0000259" key="4">
    <source>
        <dbReference type="Pfam" id="PF13360"/>
    </source>
</evidence>
<feature type="repeat" description="WD" evidence="3">
    <location>
        <begin position="19"/>
        <end position="63"/>
    </location>
</feature>
<comment type="caution">
    <text evidence="5">The sequence shown here is derived from an EMBL/GenBank/DDBJ whole genome shotgun (WGS) entry which is preliminary data.</text>
</comment>
<dbReference type="PROSITE" id="PS00678">
    <property type="entry name" value="WD_REPEATS_1"/>
    <property type="match status" value="1"/>
</dbReference>
<evidence type="ECO:0000256" key="1">
    <source>
        <dbReference type="ARBA" id="ARBA00022574"/>
    </source>
</evidence>
<proteinExistence type="predicted"/>
<accession>A0ABV6UIH5</accession>
<dbReference type="InterPro" id="IPR020472">
    <property type="entry name" value="WD40_PAC1"/>
</dbReference>
<evidence type="ECO:0000313" key="5">
    <source>
        <dbReference type="EMBL" id="MFC1401262.1"/>
    </source>
</evidence>
<dbReference type="EMBL" id="JBHEZZ010000003">
    <property type="protein sequence ID" value="MFC1401262.1"/>
    <property type="molecule type" value="Genomic_DNA"/>
</dbReference>
<dbReference type="InterPro" id="IPR002372">
    <property type="entry name" value="PQQ_rpt_dom"/>
</dbReference>
<dbReference type="SUPFAM" id="SSF50978">
    <property type="entry name" value="WD40 repeat-like"/>
    <property type="match status" value="1"/>
</dbReference>
<dbReference type="Proteomes" id="UP001592528">
    <property type="component" value="Unassembled WGS sequence"/>
</dbReference>
<dbReference type="InterPro" id="IPR036322">
    <property type="entry name" value="WD40_repeat_dom_sf"/>
</dbReference>
<feature type="domain" description="Pyrrolo-quinoline quinone repeat" evidence="4">
    <location>
        <begin position="87"/>
        <end position="323"/>
    </location>
</feature>
<keyword evidence="2" id="KW-0677">Repeat</keyword>
<dbReference type="PANTHER" id="PTHR22847">
    <property type="entry name" value="WD40 REPEAT PROTEIN"/>
    <property type="match status" value="1"/>
</dbReference>
<dbReference type="InterPro" id="IPR011047">
    <property type="entry name" value="Quinoprotein_ADH-like_sf"/>
</dbReference>
<dbReference type="InterPro" id="IPR019775">
    <property type="entry name" value="WD40_repeat_CS"/>
</dbReference>
<keyword evidence="1 3" id="KW-0853">WD repeat</keyword>
<dbReference type="PROSITE" id="PS50082">
    <property type="entry name" value="WD_REPEATS_2"/>
    <property type="match status" value="3"/>
</dbReference>
<reference evidence="5 6" key="1">
    <citation type="submission" date="2024-09" db="EMBL/GenBank/DDBJ databases">
        <authorList>
            <person name="Lee S.D."/>
        </authorList>
    </citation>
    <scope>NUCLEOTIDE SEQUENCE [LARGE SCALE GENOMIC DNA]</scope>
    <source>
        <strain evidence="5 6">N1-5</strain>
    </source>
</reference>
<feature type="repeat" description="WD" evidence="3">
    <location>
        <begin position="601"/>
        <end position="635"/>
    </location>
</feature>
<dbReference type="PRINTS" id="PR00320">
    <property type="entry name" value="GPROTEINBRPT"/>
</dbReference>
<gene>
    <name evidence="5" type="ORF">ACEZDJ_08170</name>
</gene>
<evidence type="ECO:0000256" key="2">
    <source>
        <dbReference type="ARBA" id="ARBA00022737"/>
    </source>
</evidence>
<dbReference type="PANTHER" id="PTHR22847:SF637">
    <property type="entry name" value="WD REPEAT DOMAIN 5B"/>
    <property type="match status" value="1"/>
</dbReference>
<dbReference type="Pfam" id="PF00400">
    <property type="entry name" value="WD40"/>
    <property type="match status" value="3"/>
</dbReference>
<organism evidence="5 6">
    <name type="scientific">Streptacidiphilus cavernicola</name>
    <dbReference type="NCBI Taxonomy" id="3342716"/>
    <lineage>
        <taxon>Bacteria</taxon>
        <taxon>Bacillati</taxon>
        <taxon>Actinomycetota</taxon>
        <taxon>Actinomycetes</taxon>
        <taxon>Kitasatosporales</taxon>
        <taxon>Streptomycetaceae</taxon>
        <taxon>Streptacidiphilus</taxon>
    </lineage>
</organism>
<dbReference type="InterPro" id="IPR001680">
    <property type="entry name" value="WD40_rpt"/>
</dbReference>